<dbReference type="RefSeq" id="WP_316559843.1">
    <property type="nucleotide sequence ID" value="NZ_CP131062.1"/>
</dbReference>
<dbReference type="KEGG" id="mees:MmiEs2_04870"/>
<gene>
    <name evidence="2" type="ORF">MmiEs2_04870</name>
</gene>
<evidence type="ECO:0000313" key="2">
    <source>
        <dbReference type="EMBL" id="WNY28302.1"/>
    </source>
</evidence>
<keyword evidence="1" id="KW-0472">Membrane</keyword>
<keyword evidence="1" id="KW-0812">Transmembrane</keyword>
<reference evidence="2 3" key="1">
    <citation type="submission" date="2023-07" db="EMBL/GenBank/DDBJ databases">
        <title>Closed genome sequence of Methanimicrococcus sp. Es2.</title>
        <authorList>
            <person name="Protasov E."/>
            <person name="Platt K."/>
            <person name="Reeh H."/>
            <person name="Poehlein A."/>
            <person name="Daniel R."/>
            <person name="Brune A."/>
        </authorList>
    </citation>
    <scope>NUCLEOTIDE SEQUENCE [LARGE SCALE GENOMIC DNA]</scope>
    <source>
        <strain evidence="2 3">Es2</strain>
    </source>
</reference>
<organism evidence="2 3">
    <name type="scientific">Methanimicrococcus stummii</name>
    <dbReference type="NCBI Taxonomy" id="3028294"/>
    <lineage>
        <taxon>Archaea</taxon>
        <taxon>Methanobacteriati</taxon>
        <taxon>Methanobacteriota</taxon>
        <taxon>Stenosarchaea group</taxon>
        <taxon>Methanomicrobia</taxon>
        <taxon>Methanosarcinales</taxon>
        <taxon>Methanosarcinaceae</taxon>
        <taxon>Methanimicrococcus</taxon>
    </lineage>
</organism>
<dbReference type="Proteomes" id="UP001302662">
    <property type="component" value="Chromosome"/>
</dbReference>
<evidence type="ECO:0000256" key="1">
    <source>
        <dbReference type="SAM" id="Phobius"/>
    </source>
</evidence>
<protein>
    <submittedName>
        <fullName evidence="2">Uncharacterized protein</fullName>
    </submittedName>
</protein>
<proteinExistence type="predicted"/>
<dbReference type="PROSITE" id="PS51257">
    <property type="entry name" value="PROKAR_LIPOPROTEIN"/>
    <property type="match status" value="1"/>
</dbReference>
<accession>A0AA96V7S4</accession>
<feature type="transmembrane region" description="Helical" evidence="1">
    <location>
        <begin position="38"/>
        <end position="60"/>
    </location>
</feature>
<keyword evidence="1" id="KW-1133">Transmembrane helix</keyword>
<dbReference type="EMBL" id="CP131062">
    <property type="protein sequence ID" value="WNY28302.1"/>
    <property type="molecule type" value="Genomic_DNA"/>
</dbReference>
<sequence>MNAKIKLALIGAAFAAFALVALLSCIYGDNANTLTELFGMLVGFFRGAGAPAGYITVYALSALMSA</sequence>
<dbReference type="GeneID" id="85196935"/>
<keyword evidence="3" id="KW-1185">Reference proteome</keyword>
<evidence type="ECO:0000313" key="3">
    <source>
        <dbReference type="Proteomes" id="UP001302662"/>
    </source>
</evidence>
<name>A0AA96V7S4_9EURY</name>
<dbReference type="AlphaFoldDB" id="A0AA96V7S4"/>